<keyword evidence="1" id="KW-0732">Signal</keyword>
<dbReference type="RefSeq" id="WP_056942884.1">
    <property type="nucleotide sequence ID" value="NZ_AZCX01000009.1"/>
</dbReference>
<keyword evidence="3" id="KW-1185">Reference proteome</keyword>
<evidence type="ECO:0000313" key="3">
    <source>
        <dbReference type="Proteomes" id="UP000050911"/>
    </source>
</evidence>
<dbReference type="PATRIC" id="fig|1302272.5.peg.2547"/>
<reference evidence="2 3" key="1">
    <citation type="journal article" date="2015" name="Genome Announc.">
        <title>Expanding the biotechnology potential of lactobacilli through comparative genomics of 213 strains and associated genera.</title>
        <authorList>
            <person name="Sun Z."/>
            <person name="Harris H.M."/>
            <person name="McCann A."/>
            <person name="Guo C."/>
            <person name="Argimon S."/>
            <person name="Zhang W."/>
            <person name="Yang X."/>
            <person name="Jeffery I.B."/>
            <person name="Cooney J.C."/>
            <person name="Kagawa T.F."/>
            <person name="Liu W."/>
            <person name="Song Y."/>
            <person name="Salvetti E."/>
            <person name="Wrobel A."/>
            <person name="Rasinkangas P."/>
            <person name="Parkhill J."/>
            <person name="Rea M.C."/>
            <person name="O'Sullivan O."/>
            <person name="Ritari J."/>
            <person name="Douillard F.P."/>
            <person name="Paul Ross R."/>
            <person name="Yang R."/>
            <person name="Briner A.E."/>
            <person name="Felis G.E."/>
            <person name="de Vos W.M."/>
            <person name="Barrangou R."/>
            <person name="Klaenhammer T.R."/>
            <person name="Caufield P.W."/>
            <person name="Cui Y."/>
            <person name="Zhang H."/>
            <person name="O'Toole P.W."/>
        </authorList>
    </citation>
    <scope>NUCLEOTIDE SEQUENCE [LARGE SCALE GENOMIC DNA]</scope>
    <source>
        <strain evidence="2 3">JCM 15530</strain>
    </source>
</reference>
<proteinExistence type="predicted"/>
<name>A0A0R1HSE0_9LACO</name>
<dbReference type="STRING" id="1302272.FC96_GL002498"/>
<dbReference type="EMBL" id="AZCX01000009">
    <property type="protein sequence ID" value="KRK47379.1"/>
    <property type="molecule type" value="Genomic_DNA"/>
</dbReference>
<organism evidence="2 3">
    <name type="scientific">Secundilactobacillus kimchicus JCM 15530</name>
    <dbReference type="NCBI Taxonomy" id="1302272"/>
    <lineage>
        <taxon>Bacteria</taxon>
        <taxon>Bacillati</taxon>
        <taxon>Bacillota</taxon>
        <taxon>Bacilli</taxon>
        <taxon>Lactobacillales</taxon>
        <taxon>Lactobacillaceae</taxon>
        <taxon>Secundilactobacillus</taxon>
    </lineage>
</organism>
<feature type="signal peptide" evidence="1">
    <location>
        <begin position="1"/>
        <end position="17"/>
    </location>
</feature>
<evidence type="ECO:0000256" key="1">
    <source>
        <dbReference type="SAM" id="SignalP"/>
    </source>
</evidence>
<evidence type="ECO:0000313" key="2">
    <source>
        <dbReference type="EMBL" id="KRK47379.1"/>
    </source>
</evidence>
<gene>
    <name evidence="2" type="ORF">FC96_GL002498</name>
</gene>
<dbReference type="AlphaFoldDB" id="A0A0R1HSE0"/>
<accession>A0A0R1HSE0</accession>
<dbReference type="Proteomes" id="UP000050911">
    <property type="component" value="Unassembled WGS sequence"/>
</dbReference>
<evidence type="ECO:0008006" key="4">
    <source>
        <dbReference type="Google" id="ProtNLM"/>
    </source>
</evidence>
<feature type="chain" id="PRO_5039069350" description="Surface layer protein A domain-containing protein" evidence="1">
    <location>
        <begin position="18"/>
        <end position="125"/>
    </location>
</feature>
<protein>
    <recommendedName>
        <fullName evidence="4">Surface layer protein A domain-containing protein</fullName>
    </recommendedName>
</protein>
<sequence length="125" mass="14267">MKYAQSLKLVVATIAVGATLVAIPTFDQQLTGQPTTVQAASKRTIGKTWQGHYLSNSIKMVITGHYIKIDTDLAHVGSYQRVKNGWYRINFTNFKPLYMKYQKSEGVMAIRYRPSSKTYYFFEQA</sequence>
<comment type="caution">
    <text evidence="2">The sequence shown here is derived from an EMBL/GenBank/DDBJ whole genome shotgun (WGS) entry which is preliminary data.</text>
</comment>